<organism evidence="2 3">
    <name type="scientific">Halorhodospira halochloris</name>
    <name type="common">Ectothiorhodospira halochloris</name>
    <dbReference type="NCBI Taxonomy" id="1052"/>
    <lineage>
        <taxon>Bacteria</taxon>
        <taxon>Pseudomonadati</taxon>
        <taxon>Pseudomonadota</taxon>
        <taxon>Gammaproteobacteria</taxon>
        <taxon>Chromatiales</taxon>
        <taxon>Ectothiorhodospiraceae</taxon>
        <taxon>Halorhodospira</taxon>
    </lineage>
</organism>
<reference evidence="2" key="1">
    <citation type="submission" date="2016-02" db="EMBL/GenBank/DDBJ databases">
        <title>Halorhodospira halochloris DSM-1059 complete genome, version 2.</title>
        <authorList>
            <person name="Tsukatani Y."/>
        </authorList>
    </citation>
    <scope>NUCLEOTIDE SEQUENCE</scope>
    <source>
        <strain evidence="2">DSM 1059</strain>
    </source>
</reference>
<dbReference type="RefSeq" id="WP_162549450.1">
    <property type="nucleotide sequence ID" value="NZ_AP017372.2"/>
</dbReference>
<dbReference type="InterPro" id="IPR024072">
    <property type="entry name" value="DHFR-like_dom_sf"/>
</dbReference>
<dbReference type="AlphaFoldDB" id="A0A110B5H4"/>
<keyword evidence="3" id="KW-1185">Reference proteome</keyword>
<evidence type="ECO:0000313" key="3">
    <source>
        <dbReference type="Proteomes" id="UP000218890"/>
    </source>
</evidence>
<evidence type="ECO:0000313" key="2">
    <source>
        <dbReference type="EMBL" id="BAU58301.1"/>
    </source>
</evidence>
<name>A0A110B5H4_HALHR</name>
<dbReference type="Proteomes" id="UP000218890">
    <property type="component" value="Chromosome"/>
</dbReference>
<dbReference type="GO" id="GO:0008703">
    <property type="term" value="F:5-amino-6-(5-phosphoribosylamino)uracil reductase activity"/>
    <property type="evidence" value="ECO:0007669"/>
    <property type="project" value="InterPro"/>
</dbReference>
<gene>
    <name evidence="2" type="ORF">HH1059_15900</name>
</gene>
<dbReference type="Pfam" id="PF01872">
    <property type="entry name" value="RibD_C"/>
    <property type="match status" value="1"/>
</dbReference>
<sequence length="284" mass="31687">MAYTPINTGDVIELDQAKCTSHPLKDLYIDKIPPPAVDQQIWCYMSFITSLDGRISLDFGKGACRVPPHLANPRDWRLFQELAAHSDCLVTTSRYLRDLQAGTAQAPLPVDVAYQDLIYWRLDNGLNKQPDVAVIGSSSDFTLPAEWFDQGRLVWLFAPSNTEADNLRRHHSLGAQVAAYFTGNRAGGKTITSTLSRLGYRRVFFIGGPQLSHSLLADDALDTLFLTIRQRIIGGQQGSYESIVEGPALELGLDFELRWIFLDTAAGNEAGQLFTRYDRIRHSV</sequence>
<dbReference type="GO" id="GO:0009231">
    <property type="term" value="P:riboflavin biosynthetic process"/>
    <property type="evidence" value="ECO:0007669"/>
    <property type="project" value="InterPro"/>
</dbReference>
<dbReference type="Gene3D" id="3.40.430.10">
    <property type="entry name" value="Dihydrofolate Reductase, subunit A"/>
    <property type="match status" value="1"/>
</dbReference>
<dbReference type="SUPFAM" id="SSF53597">
    <property type="entry name" value="Dihydrofolate reductase-like"/>
    <property type="match status" value="1"/>
</dbReference>
<dbReference type="KEGG" id="hhk:HH1059_15900"/>
<protein>
    <submittedName>
        <fullName evidence="2">5-amino-6-(5-phosphoribosylamino)uracil reductase homolog</fullName>
    </submittedName>
</protein>
<proteinExistence type="predicted"/>
<feature type="domain" description="Bacterial bifunctional deaminase-reductase C-terminal" evidence="1">
    <location>
        <begin position="44"/>
        <end position="238"/>
    </location>
</feature>
<dbReference type="InterPro" id="IPR002734">
    <property type="entry name" value="RibDG_C"/>
</dbReference>
<accession>A0A110B5H4</accession>
<evidence type="ECO:0000259" key="1">
    <source>
        <dbReference type="Pfam" id="PF01872"/>
    </source>
</evidence>
<dbReference type="EMBL" id="AP017372">
    <property type="protein sequence ID" value="BAU58301.1"/>
    <property type="molecule type" value="Genomic_DNA"/>
</dbReference>